<feature type="compositionally biased region" description="Low complexity" evidence="1">
    <location>
        <begin position="341"/>
        <end position="353"/>
    </location>
</feature>
<sequence length="365" mass="40319">MCLSEGSETLLRLDLLEGQEESKMTVASCGLMTNGNHRQFDRTVDVHLKDTCDVKEARGHSRQSFHNIGWRRKFCYDDWYIRVVILINGSFVRYTQCVENVFCSNLTMPIHEHTKERVVILGNMTAKAVWSTVKVLIGPRPGAPTDIFFLQMKEDFFFLCLWLMMSWTSSSSLEISHSPGDSTAALGSGGPRLVDHPSVKVAAGPIVADQELHADRISTFDVYPNNFYSSITKTTVKCESVDNTHKFSHVGGAGLWSWGPPCLVARCHNAPVKVVVMKDGNLLLRCERQWLICVDLGASPDYESRAPPPPATVGTILFPSPPSNSPSYSLSWGIPRLLKPSPTSPTTVGTVLLPSPPPNNPSYSL</sequence>
<evidence type="ECO:0000313" key="2">
    <source>
        <dbReference type="EMBL" id="CAD7441608.1"/>
    </source>
</evidence>
<dbReference type="AlphaFoldDB" id="A0A7R9I130"/>
<reference evidence="2" key="1">
    <citation type="submission" date="2020-11" db="EMBL/GenBank/DDBJ databases">
        <authorList>
            <person name="Tran Van P."/>
        </authorList>
    </citation>
    <scope>NUCLEOTIDE SEQUENCE</scope>
</reference>
<protein>
    <submittedName>
        <fullName evidence="2">Uncharacterized protein</fullName>
    </submittedName>
</protein>
<proteinExistence type="predicted"/>
<evidence type="ECO:0000256" key="1">
    <source>
        <dbReference type="SAM" id="MobiDB-lite"/>
    </source>
</evidence>
<feature type="region of interest" description="Disordered" evidence="1">
    <location>
        <begin position="341"/>
        <end position="365"/>
    </location>
</feature>
<accession>A0A7R9I130</accession>
<dbReference type="EMBL" id="OD565371">
    <property type="protein sequence ID" value="CAD7441608.1"/>
    <property type="molecule type" value="Genomic_DNA"/>
</dbReference>
<gene>
    <name evidence="2" type="ORF">TBIB3V08_LOCUS4069</name>
</gene>
<name>A0A7R9I130_9NEOP</name>
<feature type="compositionally biased region" description="Pro residues" evidence="1">
    <location>
        <begin position="354"/>
        <end position="365"/>
    </location>
</feature>
<organism evidence="2">
    <name type="scientific">Timema bartmani</name>
    <dbReference type="NCBI Taxonomy" id="61472"/>
    <lineage>
        <taxon>Eukaryota</taxon>
        <taxon>Metazoa</taxon>
        <taxon>Ecdysozoa</taxon>
        <taxon>Arthropoda</taxon>
        <taxon>Hexapoda</taxon>
        <taxon>Insecta</taxon>
        <taxon>Pterygota</taxon>
        <taxon>Neoptera</taxon>
        <taxon>Polyneoptera</taxon>
        <taxon>Phasmatodea</taxon>
        <taxon>Timematodea</taxon>
        <taxon>Timematoidea</taxon>
        <taxon>Timematidae</taxon>
        <taxon>Timema</taxon>
    </lineage>
</organism>